<reference evidence="1 2" key="1">
    <citation type="submission" date="2022-07" db="EMBL/GenBank/DDBJ databases">
        <title>The wastewater resistome of Residential Aged Care Facilities indicates a role of antimicrobial stewardship in reducing resistance.</title>
        <authorList>
            <person name="Sapula S."/>
            <person name="Hart B.J."/>
            <person name="Henrietta V."/>
            <person name="Amsalu A."/>
            <person name="Jon W."/>
            <person name="Siderius N."/>
            <person name="Nguyen L."/>
            <person name="Turnidge J."/>
            <person name="Gerber C."/>
        </authorList>
    </citation>
    <scope>NUCLEOTIDE SEQUENCE [LARGE SCALE GENOMIC DNA]</scope>
    <source>
        <strain evidence="1 2">ECA685</strain>
    </source>
</reference>
<organism evidence="1 2">
    <name type="scientific">Escherichia coli</name>
    <dbReference type="NCBI Taxonomy" id="562"/>
    <lineage>
        <taxon>Bacteria</taxon>
        <taxon>Pseudomonadati</taxon>
        <taxon>Pseudomonadota</taxon>
        <taxon>Gammaproteobacteria</taxon>
        <taxon>Enterobacterales</taxon>
        <taxon>Enterobacteriaceae</taxon>
        <taxon>Escherichia</taxon>
    </lineage>
</organism>
<feature type="non-terminal residue" evidence="1">
    <location>
        <position position="76"/>
    </location>
</feature>
<dbReference type="AlphaFoldDB" id="A0ABD5C9A4"/>
<dbReference type="Proteomes" id="UP001247581">
    <property type="component" value="Unassembled WGS sequence"/>
</dbReference>
<dbReference type="EMBL" id="JANIDP010000288">
    <property type="protein sequence ID" value="MDR6049344.1"/>
    <property type="molecule type" value="Genomic_DNA"/>
</dbReference>
<name>A0ABD5C9A4_ECOLX</name>
<evidence type="ECO:0000313" key="2">
    <source>
        <dbReference type="Proteomes" id="UP001247581"/>
    </source>
</evidence>
<accession>A0ABD5C9A4</accession>
<protein>
    <submittedName>
        <fullName evidence="1">Uncharacterized protein</fullName>
    </submittedName>
</protein>
<evidence type="ECO:0000313" key="1">
    <source>
        <dbReference type="EMBL" id="MDR6049344.1"/>
    </source>
</evidence>
<gene>
    <name evidence="1" type="ORF">NQD80_27180</name>
</gene>
<dbReference type="RefSeq" id="WP_310116748.1">
    <property type="nucleotide sequence ID" value="NZ_JANIDP010000288.1"/>
</dbReference>
<sequence>MTEDVFGAWSADRAGGRDAVIHAPPRDLVAELNQRARDHRLQGAPRPAGEVALSDGNHASVGDVVITRRNDRRLQT</sequence>
<proteinExistence type="predicted"/>
<comment type="caution">
    <text evidence="1">The sequence shown here is derived from an EMBL/GenBank/DDBJ whole genome shotgun (WGS) entry which is preliminary data.</text>
</comment>